<dbReference type="Pfam" id="PF03492">
    <property type="entry name" value="Methyltransf_7"/>
    <property type="match status" value="1"/>
</dbReference>
<accession>A0ABD1Z647</accession>
<keyword evidence="4" id="KW-1185">Reference proteome</keyword>
<dbReference type="InterPro" id="IPR029063">
    <property type="entry name" value="SAM-dependent_MTases_sf"/>
</dbReference>
<reference evidence="3 4" key="1">
    <citation type="submission" date="2024-09" db="EMBL/GenBank/DDBJ databases">
        <title>Chromosome-scale assembly of Riccia fluitans.</title>
        <authorList>
            <person name="Paukszto L."/>
            <person name="Sawicki J."/>
            <person name="Karawczyk K."/>
            <person name="Piernik-Szablinska J."/>
            <person name="Szczecinska M."/>
            <person name="Mazdziarz M."/>
        </authorList>
    </citation>
    <scope>NUCLEOTIDE SEQUENCE [LARGE SCALE GENOMIC DNA]</scope>
    <source>
        <strain evidence="3">Rf_01</strain>
        <tissue evidence="3">Aerial parts of the thallus</tissue>
    </source>
</reference>
<name>A0ABD1Z647_9MARC</name>
<dbReference type="PANTHER" id="PTHR31009">
    <property type="entry name" value="S-ADENOSYL-L-METHIONINE:CARBOXYL METHYLTRANSFERASE FAMILY PROTEIN"/>
    <property type="match status" value="1"/>
</dbReference>
<dbReference type="AlphaFoldDB" id="A0ABD1Z647"/>
<dbReference type="Proteomes" id="UP001605036">
    <property type="component" value="Unassembled WGS sequence"/>
</dbReference>
<keyword evidence="2" id="KW-0460">Magnesium</keyword>
<keyword evidence="1" id="KW-0479">Metal-binding</keyword>
<comment type="caution">
    <text evidence="3">The sequence shown here is derived from an EMBL/GenBank/DDBJ whole genome shotgun (WGS) entry which is preliminary data.</text>
</comment>
<dbReference type="Gene3D" id="3.40.50.150">
    <property type="entry name" value="Vaccinia Virus protein VP39"/>
    <property type="match status" value="1"/>
</dbReference>
<dbReference type="EMBL" id="JBHFFA010000002">
    <property type="protein sequence ID" value="KAL2641807.1"/>
    <property type="molecule type" value="Genomic_DNA"/>
</dbReference>
<dbReference type="Gene3D" id="1.10.1200.270">
    <property type="entry name" value="Methyltransferase, alpha-helical capping domain"/>
    <property type="match status" value="1"/>
</dbReference>
<dbReference type="InterPro" id="IPR042086">
    <property type="entry name" value="MeTrfase_capping"/>
</dbReference>
<gene>
    <name evidence="3" type="ORF">R1flu_009394</name>
</gene>
<evidence type="ECO:0000313" key="4">
    <source>
        <dbReference type="Proteomes" id="UP001605036"/>
    </source>
</evidence>
<sequence>MVQIPADFRDSYVHDETWNQLILEDLVSKELRDDFNFPIYYRTLEEVQKLLEKFSSAFEVQKEEFIPLDYQSLLGDCSDVRDFTRTQVKFMQGCCEGMYEAHFGKEATSLLFDRFEEASYDRFSRWKCDDMRSDELSRSGALVLCLRRK</sequence>
<evidence type="ECO:0000256" key="2">
    <source>
        <dbReference type="ARBA" id="ARBA00022842"/>
    </source>
</evidence>
<dbReference type="GO" id="GO:0046872">
    <property type="term" value="F:metal ion binding"/>
    <property type="evidence" value="ECO:0007669"/>
    <property type="project" value="UniProtKB-KW"/>
</dbReference>
<evidence type="ECO:0000313" key="3">
    <source>
        <dbReference type="EMBL" id="KAL2641807.1"/>
    </source>
</evidence>
<organism evidence="3 4">
    <name type="scientific">Riccia fluitans</name>
    <dbReference type="NCBI Taxonomy" id="41844"/>
    <lineage>
        <taxon>Eukaryota</taxon>
        <taxon>Viridiplantae</taxon>
        <taxon>Streptophyta</taxon>
        <taxon>Embryophyta</taxon>
        <taxon>Marchantiophyta</taxon>
        <taxon>Marchantiopsida</taxon>
        <taxon>Marchantiidae</taxon>
        <taxon>Marchantiales</taxon>
        <taxon>Ricciaceae</taxon>
        <taxon>Riccia</taxon>
    </lineage>
</organism>
<dbReference type="SUPFAM" id="SSF53335">
    <property type="entry name" value="S-adenosyl-L-methionine-dependent methyltransferases"/>
    <property type="match status" value="1"/>
</dbReference>
<evidence type="ECO:0000256" key="1">
    <source>
        <dbReference type="ARBA" id="ARBA00022723"/>
    </source>
</evidence>
<proteinExistence type="predicted"/>
<dbReference type="InterPro" id="IPR005299">
    <property type="entry name" value="MeTrfase_7"/>
</dbReference>
<protein>
    <submittedName>
        <fullName evidence="3">Uncharacterized protein</fullName>
    </submittedName>
</protein>